<dbReference type="PIRSF" id="PIRSF036990">
    <property type="entry name" value="UCP036990_CBS_BON"/>
    <property type="match status" value="1"/>
</dbReference>
<evidence type="ECO:0000256" key="1">
    <source>
        <dbReference type="ARBA" id="ARBA00023122"/>
    </source>
</evidence>
<dbReference type="InterPro" id="IPR017080">
    <property type="entry name" value="UCP036990_CBS_BON"/>
</dbReference>
<dbReference type="PANTHER" id="PTHR43080">
    <property type="entry name" value="CBS DOMAIN-CONTAINING PROTEIN CBSX3, MITOCHONDRIAL"/>
    <property type="match status" value="1"/>
</dbReference>
<dbReference type="PANTHER" id="PTHR43080:SF29">
    <property type="entry name" value="OS02G0818000 PROTEIN"/>
    <property type="match status" value="1"/>
</dbReference>
<evidence type="ECO:0000313" key="5">
    <source>
        <dbReference type="EMBL" id="RAG86852.1"/>
    </source>
</evidence>
<evidence type="ECO:0008006" key="7">
    <source>
        <dbReference type="Google" id="ProtNLM"/>
    </source>
</evidence>
<dbReference type="Pfam" id="PF04972">
    <property type="entry name" value="BON"/>
    <property type="match status" value="1"/>
</dbReference>
<evidence type="ECO:0000259" key="3">
    <source>
        <dbReference type="PROSITE" id="PS50914"/>
    </source>
</evidence>
<dbReference type="SMART" id="SM00116">
    <property type="entry name" value="CBS"/>
    <property type="match status" value="2"/>
</dbReference>
<evidence type="ECO:0000313" key="6">
    <source>
        <dbReference type="Proteomes" id="UP000248889"/>
    </source>
</evidence>
<keyword evidence="1 2" id="KW-0129">CBS domain</keyword>
<name>A0A2X0INS0_9ACTN</name>
<dbReference type="Proteomes" id="UP000248889">
    <property type="component" value="Unassembled WGS sequence"/>
</dbReference>
<dbReference type="AlphaFoldDB" id="A0A2X0INS0"/>
<keyword evidence="6" id="KW-1185">Reference proteome</keyword>
<dbReference type="Pfam" id="PF00571">
    <property type="entry name" value="CBS"/>
    <property type="match status" value="2"/>
</dbReference>
<feature type="domain" description="CBS" evidence="4">
    <location>
        <begin position="12"/>
        <end position="70"/>
    </location>
</feature>
<protein>
    <recommendedName>
        <fullName evidence="7">CBS domain-containing protein</fullName>
    </recommendedName>
</protein>
<evidence type="ECO:0000259" key="4">
    <source>
        <dbReference type="PROSITE" id="PS51371"/>
    </source>
</evidence>
<dbReference type="PROSITE" id="PS50914">
    <property type="entry name" value="BON"/>
    <property type="match status" value="1"/>
</dbReference>
<evidence type="ECO:0000256" key="2">
    <source>
        <dbReference type="PROSITE-ProRule" id="PRU00703"/>
    </source>
</evidence>
<dbReference type="CDD" id="cd04586">
    <property type="entry name" value="CBS_pair_BON_assoc"/>
    <property type="match status" value="1"/>
</dbReference>
<proteinExistence type="predicted"/>
<feature type="domain" description="BON" evidence="3">
    <location>
        <begin position="131"/>
        <end position="200"/>
    </location>
</feature>
<dbReference type="InterPro" id="IPR000644">
    <property type="entry name" value="CBS_dom"/>
</dbReference>
<dbReference type="PROSITE" id="PS51371">
    <property type="entry name" value="CBS"/>
    <property type="match status" value="2"/>
</dbReference>
<feature type="domain" description="CBS" evidence="4">
    <location>
        <begin position="78"/>
        <end position="135"/>
    </location>
</feature>
<dbReference type="SUPFAM" id="SSF54631">
    <property type="entry name" value="CBS-domain pair"/>
    <property type="match status" value="1"/>
</dbReference>
<dbReference type="InterPro" id="IPR051257">
    <property type="entry name" value="Diverse_CBS-Domain"/>
</dbReference>
<reference evidence="5 6" key="1">
    <citation type="submission" date="2018-06" db="EMBL/GenBank/DDBJ databases">
        <title>Streptacidiphilus pinicola sp. nov., isolated from pine grove soil.</title>
        <authorList>
            <person name="Roh S.G."/>
            <person name="Park S."/>
            <person name="Kim M.-K."/>
            <person name="Yun B.-R."/>
            <person name="Park J."/>
            <person name="Kim M.J."/>
            <person name="Kim Y.S."/>
            <person name="Kim S.B."/>
        </authorList>
    </citation>
    <scope>NUCLEOTIDE SEQUENCE [LARGE SCALE GENOMIC DNA]</scope>
    <source>
        <strain evidence="5 6">MMS16-CNU450</strain>
    </source>
</reference>
<dbReference type="InterPro" id="IPR007055">
    <property type="entry name" value="BON_dom"/>
</dbReference>
<sequence length="200" mass="20711">MPWSGDTVADVMTHAVAAVGRDAGIDEIVETLNARRVSALPVLAGDGRVVGVVSESDVIAAELADPATASAVTAGRLMSTPAVTVHPEASLAEAASTMLKRKVKRLPVVDAEDRLSGIVSRADVLKIFLRGDDDVARHIRFELLTALDARTEAGIDVSVADGHVHLSGRIPPEPGPAVLTRLVEGVPGVVDVMVDPVPAA</sequence>
<organism evidence="5 6">
    <name type="scientific">Streptacidiphilus pinicola</name>
    <dbReference type="NCBI Taxonomy" id="2219663"/>
    <lineage>
        <taxon>Bacteria</taxon>
        <taxon>Bacillati</taxon>
        <taxon>Actinomycetota</taxon>
        <taxon>Actinomycetes</taxon>
        <taxon>Kitasatosporales</taxon>
        <taxon>Streptomycetaceae</taxon>
        <taxon>Streptacidiphilus</taxon>
    </lineage>
</organism>
<accession>A0A2X0INS0</accession>
<dbReference type="OrthoDB" id="3850683at2"/>
<dbReference type="InterPro" id="IPR046342">
    <property type="entry name" value="CBS_dom_sf"/>
</dbReference>
<dbReference type="EMBL" id="QKYN01000020">
    <property type="protein sequence ID" value="RAG86852.1"/>
    <property type="molecule type" value="Genomic_DNA"/>
</dbReference>
<dbReference type="Gene3D" id="3.10.580.10">
    <property type="entry name" value="CBS-domain"/>
    <property type="match status" value="1"/>
</dbReference>
<comment type="caution">
    <text evidence="5">The sequence shown here is derived from an EMBL/GenBank/DDBJ whole genome shotgun (WGS) entry which is preliminary data.</text>
</comment>
<gene>
    <name evidence="5" type="ORF">DN069_04515</name>
</gene>